<accession>A0A4R3K5J9</accession>
<dbReference type="GO" id="GO:0030313">
    <property type="term" value="C:cell envelope"/>
    <property type="evidence" value="ECO:0007669"/>
    <property type="project" value="UniProtKB-SubCell"/>
</dbReference>
<dbReference type="GO" id="GO:0030246">
    <property type="term" value="F:carbohydrate binding"/>
    <property type="evidence" value="ECO:0007669"/>
    <property type="project" value="UniProtKB-ARBA"/>
</dbReference>
<dbReference type="InterPro" id="IPR028082">
    <property type="entry name" value="Peripla_BP_I"/>
</dbReference>
<dbReference type="OrthoDB" id="9769193at2"/>
<dbReference type="EMBL" id="SLZZ01000013">
    <property type="protein sequence ID" value="TCS78076.1"/>
    <property type="molecule type" value="Genomic_DNA"/>
</dbReference>
<dbReference type="CDD" id="cd01536">
    <property type="entry name" value="PBP1_ABC_sugar_binding-like"/>
    <property type="match status" value="1"/>
</dbReference>
<evidence type="ECO:0000256" key="1">
    <source>
        <dbReference type="ARBA" id="ARBA00004196"/>
    </source>
</evidence>
<dbReference type="Pfam" id="PF13407">
    <property type="entry name" value="Peripla_BP_4"/>
    <property type="match status" value="1"/>
</dbReference>
<evidence type="ECO:0000259" key="5">
    <source>
        <dbReference type="Pfam" id="PF13407"/>
    </source>
</evidence>
<evidence type="ECO:0000313" key="7">
    <source>
        <dbReference type="Proteomes" id="UP000295726"/>
    </source>
</evidence>
<protein>
    <submittedName>
        <fullName evidence="6">Monosaccharide ABC transporter substrate-binding protein (CUT2 family)</fullName>
    </submittedName>
</protein>
<reference evidence="6 7" key="1">
    <citation type="submission" date="2019-03" db="EMBL/GenBank/DDBJ databases">
        <title>Genomic Encyclopedia of Type Strains, Phase IV (KMG-IV): sequencing the most valuable type-strain genomes for metagenomic binning, comparative biology and taxonomic classification.</title>
        <authorList>
            <person name="Goeker M."/>
        </authorList>
    </citation>
    <scope>NUCLEOTIDE SEQUENCE [LARGE SCALE GENOMIC DNA]</scope>
    <source>
        <strain evidence="6 7">DSM 29489</strain>
    </source>
</reference>
<dbReference type="InterPro" id="IPR025997">
    <property type="entry name" value="SBP_2_dom"/>
</dbReference>
<comment type="caution">
    <text evidence="6">The sequence shown here is derived from an EMBL/GenBank/DDBJ whole genome shotgun (WGS) entry which is preliminary data.</text>
</comment>
<keyword evidence="7" id="KW-1185">Reference proteome</keyword>
<dbReference type="RefSeq" id="WP_132381531.1">
    <property type="nucleotide sequence ID" value="NZ_DAIPCY010000010.1"/>
</dbReference>
<organism evidence="6 7">
    <name type="scientific">Muricomes intestini</name>
    <dbReference type="NCBI Taxonomy" id="1796634"/>
    <lineage>
        <taxon>Bacteria</taxon>
        <taxon>Bacillati</taxon>
        <taxon>Bacillota</taxon>
        <taxon>Clostridia</taxon>
        <taxon>Lachnospirales</taxon>
        <taxon>Lachnospiraceae</taxon>
        <taxon>Muricomes</taxon>
    </lineage>
</organism>
<proteinExistence type="inferred from homology"/>
<sequence>MKKRIIAVLTIAVLSLSMLAGCTTKSPVKEDSGSDKKTEDTADKGDGKYKLGITIQSLENDYWAGVFGEVEKMLKEKGWEYTLVDCKDNSATQISQIENFITAGVDMIMVHPSDPSAVEDVCKEALDAGIKVMCWDDKMENTTVNWVLDNTELGKTIAGPAADFINEHYSADKKAEVCVIGYPQTPILLERENGILEGLKAAEGKYEVVAQIEGLEANDAQTNVETVLQAHPDCKVFVTIGAGSDIGANQALLTKYNNSIPEDCGIFSGDATEQQMRAIKAGNEASNTTVGFEGSNTRTAKACVEMYEKVLSGEKFEGDDHNIFRPFIVINADNVDEYLADYE</sequence>
<evidence type="ECO:0000256" key="4">
    <source>
        <dbReference type="SAM" id="SignalP"/>
    </source>
</evidence>
<feature type="signal peptide" evidence="4">
    <location>
        <begin position="1"/>
        <end position="20"/>
    </location>
</feature>
<dbReference type="AlphaFoldDB" id="A0A4R3K5J9"/>
<comment type="similarity">
    <text evidence="2">Belongs to the bacterial solute-binding protein 2 family.</text>
</comment>
<dbReference type="SUPFAM" id="SSF53822">
    <property type="entry name" value="Periplasmic binding protein-like I"/>
    <property type="match status" value="1"/>
</dbReference>
<dbReference type="PANTHER" id="PTHR46847:SF1">
    <property type="entry name" value="D-ALLOSE-BINDING PERIPLASMIC PROTEIN-RELATED"/>
    <property type="match status" value="1"/>
</dbReference>
<name>A0A4R3K5J9_9FIRM</name>
<evidence type="ECO:0000313" key="6">
    <source>
        <dbReference type="EMBL" id="TCS78076.1"/>
    </source>
</evidence>
<gene>
    <name evidence="6" type="ORF">EDD59_11335</name>
</gene>
<dbReference type="Gene3D" id="3.40.50.2300">
    <property type="match status" value="2"/>
</dbReference>
<dbReference type="Proteomes" id="UP000295726">
    <property type="component" value="Unassembled WGS sequence"/>
</dbReference>
<dbReference type="PROSITE" id="PS51257">
    <property type="entry name" value="PROKAR_LIPOPROTEIN"/>
    <property type="match status" value="1"/>
</dbReference>
<dbReference type="PANTHER" id="PTHR46847">
    <property type="entry name" value="D-ALLOSE-BINDING PERIPLASMIC PROTEIN-RELATED"/>
    <property type="match status" value="1"/>
</dbReference>
<keyword evidence="3 4" id="KW-0732">Signal</keyword>
<evidence type="ECO:0000256" key="2">
    <source>
        <dbReference type="ARBA" id="ARBA00007639"/>
    </source>
</evidence>
<evidence type="ECO:0000256" key="3">
    <source>
        <dbReference type="ARBA" id="ARBA00022729"/>
    </source>
</evidence>
<feature type="chain" id="PRO_5038709180" evidence="4">
    <location>
        <begin position="21"/>
        <end position="343"/>
    </location>
</feature>
<comment type="subcellular location">
    <subcellularLocation>
        <location evidence="1">Cell envelope</location>
    </subcellularLocation>
</comment>
<feature type="domain" description="Periplasmic binding protein" evidence="5">
    <location>
        <begin position="52"/>
        <end position="315"/>
    </location>
</feature>